<dbReference type="Gene3D" id="2.40.160.10">
    <property type="entry name" value="Porin"/>
    <property type="match status" value="1"/>
</dbReference>
<dbReference type="OrthoDB" id="7067810at2"/>
<dbReference type="SUPFAM" id="SSF56935">
    <property type="entry name" value="Porins"/>
    <property type="match status" value="1"/>
</dbReference>
<dbReference type="RefSeq" id="WP_109720134.1">
    <property type="nucleotide sequence ID" value="NZ_QEQK01000007.1"/>
</dbReference>
<keyword evidence="1 2" id="KW-0732">Signal</keyword>
<feature type="signal peptide" evidence="2">
    <location>
        <begin position="1"/>
        <end position="19"/>
    </location>
</feature>
<reference evidence="4 5" key="1">
    <citation type="submission" date="2018-05" db="EMBL/GenBank/DDBJ databases">
        <title>Abyssibacter profundi OUC007T gen. nov., sp. nov, a marine bacterium isolated from seawater of the Mariana Trench.</title>
        <authorList>
            <person name="Zhou S."/>
        </authorList>
    </citation>
    <scope>NUCLEOTIDE SEQUENCE [LARGE SCALE GENOMIC DNA]</scope>
    <source>
        <strain evidence="4 5">OUC007</strain>
    </source>
</reference>
<accession>A0A363UKF5</accession>
<dbReference type="InterPro" id="IPR027385">
    <property type="entry name" value="Beta-barrel_OMP"/>
</dbReference>
<feature type="domain" description="Outer membrane protein beta-barrel" evidence="3">
    <location>
        <begin position="9"/>
        <end position="192"/>
    </location>
</feature>
<evidence type="ECO:0000259" key="3">
    <source>
        <dbReference type="Pfam" id="PF13505"/>
    </source>
</evidence>
<feature type="chain" id="PRO_5016991149" description="Outer membrane protein beta-barrel domain-containing protein" evidence="2">
    <location>
        <begin position="20"/>
        <end position="193"/>
    </location>
</feature>
<comment type="caution">
    <text evidence="4">The sequence shown here is derived from an EMBL/GenBank/DDBJ whole genome shotgun (WGS) entry which is preliminary data.</text>
</comment>
<dbReference type="AlphaFoldDB" id="A0A363UKF5"/>
<dbReference type="Pfam" id="PF13505">
    <property type="entry name" value="OMP_b-brl"/>
    <property type="match status" value="1"/>
</dbReference>
<gene>
    <name evidence="4" type="ORF">DEH80_08815</name>
</gene>
<evidence type="ECO:0000256" key="1">
    <source>
        <dbReference type="ARBA" id="ARBA00022729"/>
    </source>
</evidence>
<dbReference type="Proteomes" id="UP000251800">
    <property type="component" value="Unassembled WGS sequence"/>
</dbReference>
<dbReference type="InterPro" id="IPR023614">
    <property type="entry name" value="Porin_dom_sf"/>
</dbReference>
<proteinExistence type="predicted"/>
<evidence type="ECO:0000313" key="5">
    <source>
        <dbReference type="Proteomes" id="UP000251800"/>
    </source>
</evidence>
<name>A0A363UKF5_9GAMM</name>
<keyword evidence="5" id="KW-1185">Reference proteome</keyword>
<protein>
    <recommendedName>
        <fullName evidence="3">Outer membrane protein beta-barrel domain-containing protein</fullName>
    </recommendedName>
</protein>
<sequence length="193" mass="20865">MNKLLLGSLLASLPMASMASDPFQHVDAYLVSTNLEIGGVDDDGDGFGISGSFRVGEQAFIDAEYQSAETDDFEIEIDQLRLGLGFHSMESTAGLTFYGQGEYLQFDGNGDDEDGFGLHGGILIAATEQLRFKGELGYLTLDDVDGLEYTLGASFDITPNIGLFADYRLTGLEDDNNNELDLTDVKLGVSMLF</sequence>
<organism evidence="4 5">
    <name type="scientific">Abyssibacter profundi</name>
    <dbReference type="NCBI Taxonomy" id="2182787"/>
    <lineage>
        <taxon>Bacteria</taxon>
        <taxon>Pseudomonadati</taxon>
        <taxon>Pseudomonadota</taxon>
        <taxon>Gammaproteobacteria</taxon>
        <taxon>Chromatiales</taxon>
        <taxon>Oceanococcaceae</taxon>
        <taxon>Abyssibacter</taxon>
    </lineage>
</organism>
<dbReference type="EMBL" id="QEQK01000007">
    <property type="protein sequence ID" value="PWN55919.1"/>
    <property type="molecule type" value="Genomic_DNA"/>
</dbReference>
<evidence type="ECO:0000256" key="2">
    <source>
        <dbReference type="SAM" id="SignalP"/>
    </source>
</evidence>
<evidence type="ECO:0000313" key="4">
    <source>
        <dbReference type="EMBL" id="PWN55919.1"/>
    </source>
</evidence>